<evidence type="ECO:0000313" key="1">
    <source>
        <dbReference type="EMBL" id="MED6109584.1"/>
    </source>
</evidence>
<sequence>MDKMCKFPKPTINFNRVIHHLLKDRDILPHPKIRQVSTLFQTLQFSSILHIRSIHLSLCHPFQMAGGNLLPMINGECHRVNLKQTINMVFGEGKMVRPLGKKVIFGHQLKDHQ</sequence>
<organism evidence="1 2">
    <name type="scientific">Stylosanthes scabra</name>
    <dbReference type="NCBI Taxonomy" id="79078"/>
    <lineage>
        <taxon>Eukaryota</taxon>
        <taxon>Viridiplantae</taxon>
        <taxon>Streptophyta</taxon>
        <taxon>Embryophyta</taxon>
        <taxon>Tracheophyta</taxon>
        <taxon>Spermatophyta</taxon>
        <taxon>Magnoliopsida</taxon>
        <taxon>eudicotyledons</taxon>
        <taxon>Gunneridae</taxon>
        <taxon>Pentapetalae</taxon>
        <taxon>rosids</taxon>
        <taxon>fabids</taxon>
        <taxon>Fabales</taxon>
        <taxon>Fabaceae</taxon>
        <taxon>Papilionoideae</taxon>
        <taxon>50 kb inversion clade</taxon>
        <taxon>dalbergioids sensu lato</taxon>
        <taxon>Dalbergieae</taxon>
        <taxon>Pterocarpus clade</taxon>
        <taxon>Stylosanthes</taxon>
    </lineage>
</organism>
<evidence type="ECO:0000313" key="2">
    <source>
        <dbReference type="Proteomes" id="UP001341840"/>
    </source>
</evidence>
<dbReference type="EMBL" id="JASCZI010000166">
    <property type="protein sequence ID" value="MED6109584.1"/>
    <property type="molecule type" value="Genomic_DNA"/>
</dbReference>
<gene>
    <name evidence="1" type="ORF">PIB30_035077</name>
</gene>
<keyword evidence="2" id="KW-1185">Reference proteome</keyword>
<accession>A0ABU6QCE7</accession>
<name>A0ABU6QCE7_9FABA</name>
<dbReference type="Proteomes" id="UP001341840">
    <property type="component" value="Unassembled WGS sequence"/>
</dbReference>
<protein>
    <submittedName>
        <fullName evidence="1">Uncharacterized protein</fullName>
    </submittedName>
</protein>
<proteinExistence type="predicted"/>
<reference evidence="1 2" key="1">
    <citation type="journal article" date="2023" name="Plants (Basel)">
        <title>Bridging the Gap: Combining Genomics and Transcriptomics Approaches to Understand Stylosanthes scabra, an Orphan Legume from the Brazilian Caatinga.</title>
        <authorList>
            <person name="Ferreira-Neto J.R.C."/>
            <person name="da Silva M.D."/>
            <person name="Binneck E."/>
            <person name="de Melo N.F."/>
            <person name="da Silva R.H."/>
            <person name="de Melo A.L.T.M."/>
            <person name="Pandolfi V."/>
            <person name="Bustamante F.O."/>
            <person name="Brasileiro-Vidal A.C."/>
            <person name="Benko-Iseppon A.M."/>
        </authorList>
    </citation>
    <scope>NUCLEOTIDE SEQUENCE [LARGE SCALE GENOMIC DNA]</scope>
    <source>
        <tissue evidence="1">Leaves</tissue>
    </source>
</reference>
<comment type="caution">
    <text evidence="1">The sequence shown here is derived from an EMBL/GenBank/DDBJ whole genome shotgun (WGS) entry which is preliminary data.</text>
</comment>